<dbReference type="eggNOG" id="ENOG5033U9I">
    <property type="taxonomic scope" value="Bacteria"/>
</dbReference>
<evidence type="ECO:0000313" key="2">
    <source>
        <dbReference type="EMBL" id="KDR31079.1"/>
    </source>
</evidence>
<organism evidence="2 3">
    <name type="scientific">Caballeronia grimmiae</name>
    <dbReference type="NCBI Taxonomy" id="1071679"/>
    <lineage>
        <taxon>Bacteria</taxon>
        <taxon>Pseudomonadati</taxon>
        <taxon>Pseudomonadota</taxon>
        <taxon>Betaproteobacteria</taxon>
        <taxon>Burkholderiales</taxon>
        <taxon>Burkholderiaceae</taxon>
        <taxon>Caballeronia</taxon>
    </lineage>
</organism>
<dbReference type="EMBL" id="BMEG01000014">
    <property type="protein sequence ID" value="GGD94707.1"/>
    <property type="molecule type" value="Genomic_DNA"/>
</dbReference>
<evidence type="ECO:0000313" key="3">
    <source>
        <dbReference type="Proteomes" id="UP000027439"/>
    </source>
</evidence>
<proteinExistence type="predicted"/>
<dbReference type="Proteomes" id="UP000027439">
    <property type="component" value="Unassembled WGS sequence"/>
</dbReference>
<reference evidence="1" key="1">
    <citation type="journal article" date="2014" name="Int. J. Syst. Evol. Microbiol.">
        <title>Complete genome of a new Firmicutes species belonging to the dominant human colonic microbiota ('Ruminococcus bicirculans') reveals two chromosomes and a selective capacity to utilize plant glucans.</title>
        <authorList>
            <consortium name="NISC Comparative Sequencing Program"/>
            <person name="Wegmann U."/>
            <person name="Louis P."/>
            <person name="Goesmann A."/>
            <person name="Henrissat B."/>
            <person name="Duncan S.H."/>
            <person name="Flint H.J."/>
        </authorList>
    </citation>
    <scope>NUCLEOTIDE SEQUENCE</scope>
    <source>
        <strain evidence="1">CGMCC 1.11013</strain>
    </source>
</reference>
<dbReference type="AlphaFoldDB" id="A0A069NTY2"/>
<sequence length="172" mass="19694">MSAAYKNIIRDHKLSHRLVAVFNVAPELELACSRVADFIGERFRGDKGPLAAEMIESALDGFRRAKRTGDQHIAFMQGLFEPSKALYARRLVARFGDKVSVWCPMVESITAFEARHLEYQFEMVDERCPDEITERTAAFQLAARVLQGEAFRRYFEEYDVAHRYDHSEAVGS</sequence>
<keyword evidence="4" id="KW-1185">Reference proteome</keyword>
<dbReference type="EMBL" id="JFHE01000024">
    <property type="protein sequence ID" value="KDR31079.1"/>
    <property type="molecule type" value="Genomic_DNA"/>
</dbReference>
<protein>
    <submittedName>
        <fullName evidence="2">Uncharacterized protein</fullName>
    </submittedName>
</protein>
<reference evidence="1" key="4">
    <citation type="submission" date="2024-05" db="EMBL/GenBank/DDBJ databases">
        <authorList>
            <person name="Sun Q."/>
            <person name="Zhou Y."/>
        </authorList>
    </citation>
    <scope>NUCLEOTIDE SEQUENCE</scope>
    <source>
        <strain evidence="1">CGMCC 1.11013</strain>
    </source>
</reference>
<accession>A0A069NTY2</accession>
<gene>
    <name evidence="2" type="ORF">BG57_13835</name>
    <name evidence="1" type="ORF">GCM10010985_56760</name>
</gene>
<dbReference type="OrthoDB" id="8961565at2"/>
<comment type="caution">
    <text evidence="2">The sequence shown here is derived from an EMBL/GenBank/DDBJ whole genome shotgun (WGS) entry which is preliminary data.</text>
</comment>
<dbReference type="Proteomes" id="UP000597138">
    <property type="component" value="Unassembled WGS sequence"/>
</dbReference>
<dbReference type="STRING" id="1071679.BG57_13835"/>
<evidence type="ECO:0000313" key="1">
    <source>
        <dbReference type="EMBL" id="GGD94707.1"/>
    </source>
</evidence>
<dbReference type="RefSeq" id="WP_035967784.1">
    <property type="nucleotide sequence ID" value="NZ_BMEG01000014.1"/>
</dbReference>
<reference evidence="4" key="3">
    <citation type="journal article" date="2019" name="Int. J. Syst. Evol. Microbiol.">
        <title>The Global Catalogue of Microorganisms (GCM) 10K type strain sequencing project: providing services to taxonomists for standard genome sequencing and annotation.</title>
        <authorList>
            <consortium name="The Broad Institute Genomics Platform"/>
            <consortium name="The Broad Institute Genome Sequencing Center for Infectious Disease"/>
            <person name="Wu L."/>
            <person name="Ma J."/>
        </authorList>
    </citation>
    <scope>NUCLEOTIDE SEQUENCE [LARGE SCALE GENOMIC DNA]</scope>
    <source>
        <strain evidence="4">CGMCC 1.11013</strain>
    </source>
</reference>
<reference evidence="2 3" key="2">
    <citation type="submission" date="2014-03" db="EMBL/GenBank/DDBJ databases">
        <title>Draft Genome Sequences of Four Burkholderia Strains.</title>
        <authorList>
            <person name="Liu X.Y."/>
            <person name="Li C.X."/>
            <person name="Xu J.H."/>
        </authorList>
    </citation>
    <scope>NUCLEOTIDE SEQUENCE [LARGE SCALE GENOMIC DNA]</scope>
    <source>
        <strain evidence="2 3">R27</strain>
    </source>
</reference>
<evidence type="ECO:0000313" key="4">
    <source>
        <dbReference type="Proteomes" id="UP000597138"/>
    </source>
</evidence>
<name>A0A069NTY2_9BURK</name>